<gene>
    <name evidence="1" type="ORF">SAMN05216382_0949</name>
</gene>
<proteinExistence type="predicted"/>
<dbReference type="EMBL" id="FNZZ01000001">
    <property type="protein sequence ID" value="SEK70162.1"/>
    <property type="molecule type" value="Genomic_DNA"/>
</dbReference>
<name>A0A1H7J7G7_9SPHN</name>
<dbReference type="AlphaFoldDB" id="A0A1H7J7G7"/>
<organism evidence="1 2">
    <name type="scientific">Sphingomonas palmae</name>
    <dbReference type="NCBI Taxonomy" id="1855283"/>
    <lineage>
        <taxon>Bacteria</taxon>
        <taxon>Pseudomonadati</taxon>
        <taxon>Pseudomonadota</taxon>
        <taxon>Alphaproteobacteria</taxon>
        <taxon>Sphingomonadales</taxon>
        <taxon>Sphingomonadaceae</taxon>
        <taxon>Sphingomonas</taxon>
    </lineage>
</organism>
<keyword evidence="2" id="KW-1185">Reference proteome</keyword>
<protein>
    <submittedName>
        <fullName evidence="1">Uncharacterized protein</fullName>
    </submittedName>
</protein>
<evidence type="ECO:0000313" key="1">
    <source>
        <dbReference type="EMBL" id="SEK70162.1"/>
    </source>
</evidence>
<accession>A0A1H7J7G7</accession>
<evidence type="ECO:0000313" key="2">
    <source>
        <dbReference type="Proteomes" id="UP000199214"/>
    </source>
</evidence>
<dbReference type="Proteomes" id="UP000199214">
    <property type="component" value="Unassembled WGS sequence"/>
</dbReference>
<sequence>MEVLVSTFIERFLTTFGARSIVVAQTQCQQATGNARASWLLILRLLEQEAGTCAEPSIAHDHPTPN</sequence>
<reference evidence="2" key="1">
    <citation type="submission" date="2016-10" db="EMBL/GenBank/DDBJ databases">
        <authorList>
            <person name="Varghese N."/>
            <person name="Submissions S."/>
        </authorList>
    </citation>
    <scope>NUCLEOTIDE SEQUENCE [LARGE SCALE GENOMIC DNA]</scope>
    <source>
        <strain evidence="2">JS21-1</strain>
    </source>
</reference>
<dbReference type="RefSeq" id="WP_093003657.1">
    <property type="nucleotide sequence ID" value="NZ_FNZZ01000001.1"/>
</dbReference>